<name>A0A8T0II89_CERPU</name>
<evidence type="ECO:0000313" key="3">
    <source>
        <dbReference type="Proteomes" id="UP000822688"/>
    </source>
</evidence>
<feature type="transmembrane region" description="Helical" evidence="1">
    <location>
        <begin position="59"/>
        <end position="83"/>
    </location>
</feature>
<keyword evidence="1" id="KW-0812">Transmembrane</keyword>
<comment type="caution">
    <text evidence="2">The sequence shown here is derived from an EMBL/GenBank/DDBJ whole genome shotgun (WGS) entry which is preliminary data.</text>
</comment>
<proteinExistence type="predicted"/>
<dbReference type="AlphaFoldDB" id="A0A8T0II89"/>
<dbReference type="EMBL" id="CM026423">
    <property type="protein sequence ID" value="KAG0582725.1"/>
    <property type="molecule type" value="Genomic_DNA"/>
</dbReference>
<keyword evidence="3" id="KW-1185">Reference proteome</keyword>
<keyword evidence="1" id="KW-1133">Transmembrane helix</keyword>
<gene>
    <name evidence="2" type="ORF">KC19_3G080700</name>
</gene>
<feature type="transmembrane region" description="Helical" evidence="1">
    <location>
        <begin position="103"/>
        <end position="125"/>
    </location>
</feature>
<reference evidence="2" key="1">
    <citation type="submission" date="2020-06" db="EMBL/GenBank/DDBJ databases">
        <title>WGS assembly of Ceratodon purpureus strain R40.</title>
        <authorList>
            <person name="Carey S.B."/>
            <person name="Jenkins J."/>
            <person name="Shu S."/>
            <person name="Lovell J.T."/>
            <person name="Sreedasyam A."/>
            <person name="Maumus F."/>
            <person name="Tiley G.P."/>
            <person name="Fernandez-Pozo N."/>
            <person name="Barry K."/>
            <person name="Chen C."/>
            <person name="Wang M."/>
            <person name="Lipzen A."/>
            <person name="Daum C."/>
            <person name="Saski C.A."/>
            <person name="Payton A.C."/>
            <person name="Mcbreen J.C."/>
            <person name="Conrad R.E."/>
            <person name="Kollar L.M."/>
            <person name="Olsson S."/>
            <person name="Huttunen S."/>
            <person name="Landis J.B."/>
            <person name="Wickett N.J."/>
            <person name="Johnson M.G."/>
            <person name="Rensing S.A."/>
            <person name="Grimwood J."/>
            <person name="Schmutz J."/>
            <person name="Mcdaniel S.F."/>
        </authorList>
    </citation>
    <scope>NUCLEOTIDE SEQUENCE</scope>
    <source>
        <strain evidence="2">R40</strain>
    </source>
</reference>
<evidence type="ECO:0000313" key="2">
    <source>
        <dbReference type="EMBL" id="KAG0582725.1"/>
    </source>
</evidence>
<accession>A0A8T0II89</accession>
<keyword evidence="1" id="KW-0472">Membrane</keyword>
<dbReference type="PANTHER" id="PTHR46666">
    <property type="entry name" value="60S RIBOSOMAL L18A-LIKE PROTEIN"/>
    <property type="match status" value="1"/>
</dbReference>
<protein>
    <recommendedName>
        <fullName evidence="4">60S ribosomal protein L18a-like protein</fullName>
    </recommendedName>
</protein>
<evidence type="ECO:0008006" key="4">
    <source>
        <dbReference type="Google" id="ProtNLM"/>
    </source>
</evidence>
<dbReference type="OrthoDB" id="1922941at2759"/>
<dbReference type="Proteomes" id="UP000822688">
    <property type="component" value="Chromosome 3"/>
</dbReference>
<sequence>MKNGCRCKREDRQVMGEVRDRFRSWRRTMGPYQMLLHPGEYGNMGAEAQPYVGLYDRPLPCCGCGVGWCCFLMGFILPLFWYYGTFLFLGQCQNDPRERPGLAASAIAALVNTVALILALIALFVQHQGFFQSSSTPQAADY</sequence>
<organism evidence="2 3">
    <name type="scientific">Ceratodon purpureus</name>
    <name type="common">Fire moss</name>
    <name type="synonym">Dicranum purpureum</name>
    <dbReference type="NCBI Taxonomy" id="3225"/>
    <lineage>
        <taxon>Eukaryota</taxon>
        <taxon>Viridiplantae</taxon>
        <taxon>Streptophyta</taxon>
        <taxon>Embryophyta</taxon>
        <taxon>Bryophyta</taxon>
        <taxon>Bryophytina</taxon>
        <taxon>Bryopsida</taxon>
        <taxon>Dicranidae</taxon>
        <taxon>Pseudoditrichales</taxon>
        <taxon>Ditrichaceae</taxon>
        <taxon>Ceratodon</taxon>
    </lineage>
</organism>
<evidence type="ECO:0000256" key="1">
    <source>
        <dbReference type="SAM" id="Phobius"/>
    </source>
</evidence>
<dbReference type="PANTHER" id="PTHR46666:SF2">
    <property type="entry name" value="60S RIBOSOMAL L18A-LIKE PROTEIN"/>
    <property type="match status" value="1"/>
</dbReference>